<name>A0A8S4BPN5_9TELE</name>
<evidence type="ECO:0000256" key="2">
    <source>
        <dbReference type="SAM" id="Coils"/>
    </source>
</evidence>
<proteinExistence type="predicted"/>
<dbReference type="AlphaFoldDB" id="A0A8S4BPN5"/>
<feature type="coiled-coil region" evidence="2">
    <location>
        <begin position="111"/>
        <end position="184"/>
    </location>
</feature>
<dbReference type="GO" id="GO:0005856">
    <property type="term" value="C:cytoskeleton"/>
    <property type="evidence" value="ECO:0007669"/>
    <property type="project" value="UniProtKB-ARBA"/>
</dbReference>
<dbReference type="PANTHER" id="PTHR21683:SF3">
    <property type="entry name" value="CILIA AND FLAGELLA ASSOCIATED PROTEIN 100"/>
    <property type="match status" value="1"/>
</dbReference>
<gene>
    <name evidence="5" type="ORF">MMEN_LOCUS17726</name>
</gene>
<evidence type="ECO:0000259" key="4">
    <source>
        <dbReference type="Pfam" id="PF13863"/>
    </source>
</evidence>
<feature type="region of interest" description="Disordered" evidence="3">
    <location>
        <begin position="30"/>
        <end position="62"/>
    </location>
</feature>
<feature type="region of interest" description="Disordered" evidence="3">
    <location>
        <begin position="270"/>
        <end position="305"/>
    </location>
</feature>
<protein>
    <submittedName>
        <fullName evidence="5">(Atlantic silverside) hypothetical protein</fullName>
    </submittedName>
</protein>
<organism evidence="5 6">
    <name type="scientific">Menidia menidia</name>
    <name type="common">Atlantic silverside</name>
    <dbReference type="NCBI Taxonomy" id="238744"/>
    <lineage>
        <taxon>Eukaryota</taxon>
        <taxon>Metazoa</taxon>
        <taxon>Chordata</taxon>
        <taxon>Craniata</taxon>
        <taxon>Vertebrata</taxon>
        <taxon>Euteleostomi</taxon>
        <taxon>Actinopterygii</taxon>
        <taxon>Neopterygii</taxon>
        <taxon>Teleostei</taxon>
        <taxon>Neoteleostei</taxon>
        <taxon>Acanthomorphata</taxon>
        <taxon>Ovalentaria</taxon>
        <taxon>Atherinomorphae</taxon>
        <taxon>Atheriniformes</taxon>
        <taxon>Atherinopsidae</taxon>
        <taxon>Menidiinae</taxon>
        <taxon>Menidia</taxon>
    </lineage>
</organism>
<feature type="region of interest" description="Disordered" evidence="3">
    <location>
        <begin position="459"/>
        <end position="486"/>
    </location>
</feature>
<evidence type="ECO:0000256" key="1">
    <source>
        <dbReference type="ARBA" id="ARBA00023054"/>
    </source>
</evidence>
<sequence>MRKFLALPIQEKEAHAARMMAKLKNELVGELKEEEVQGGEEEEEEENEKNKTSKQIKSKAVLPKQTSCRHELKMALMKGENISRKTKQCLISMERQKAVLELSLMTKSSEISRMDRAIAKEEKKLRQLEKDLEKDNHRFEEFLRENERKSVEARRLFDQEDKAKQEKNAQFRKLTAEMGNIKSELIKLDETLMDYKRYQEFLFKLSPPEWQEEQTSKAMKAKVLSDKYGPNELNNKPHWMAVRNSKYFSFIYTFKQTKYQDGLHDKLSRSEGELPSIIETRPSSARSDTLDAKSQSDCDSSECEDEPKLYFTDPQQILELMTELTEQNLSLIQNCARVEEALEKLRQSLETTRSKIGKDEELIGEQVNYLNQRIDKERARGAKLKQKIQLHVSLSTEDQDAMLESLGEKVAEVHRSCVDDRITNLSTLEKVANIESRMFSLLLSLESIPEGRLEMLKKIKDSEQRSRQREEKLREREEKQKERMQRYLERSLADSKKISGRKLVPRCRPISQRVKVISVDSSLAEDDINELLFDSEDTE</sequence>
<dbReference type="OrthoDB" id="10264063at2759"/>
<dbReference type="PANTHER" id="PTHR21683">
    <property type="entry name" value="COILED-COIL DOMAIN-CONTAINING PROTEIN 42 LIKE-2-LIKE-RELATED"/>
    <property type="match status" value="1"/>
</dbReference>
<comment type="caution">
    <text evidence="5">The sequence shown here is derived from an EMBL/GenBank/DDBJ whole genome shotgun (WGS) entry which is preliminary data.</text>
</comment>
<dbReference type="InterPro" id="IPR051147">
    <property type="entry name" value="CFAP_domain-containing"/>
</dbReference>
<keyword evidence="1 2" id="KW-0175">Coiled coil</keyword>
<dbReference type="Proteomes" id="UP000677803">
    <property type="component" value="Unassembled WGS sequence"/>
</dbReference>
<accession>A0A8S4BPN5</accession>
<keyword evidence="6" id="KW-1185">Reference proteome</keyword>
<evidence type="ECO:0000313" key="5">
    <source>
        <dbReference type="EMBL" id="CAG5992934.1"/>
    </source>
</evidence>
<feature type="compositionally biased region" description="Acidic residues" evidence="3">
    <location>
        <begin position="36"/>
        <end position="47"/>
    </location>
</feature>
<dbReference type="Pfam" id="PF13863">
    <property type="entry name" value="DUF4200"/>
    <property type="match status" value="1"/>
</dbReference>
<feature type="coiled-coil region" evidence="2">
    <location>
        <begin position="321"/>
        <end position="355"/>
    </location>
</feature>
<evidence type="ECO:0000313" key="6">
    <source>
        <dbReference type="Proteomes" id="UP000677803"/>
    </source>
</evidence>
<reference evidence="5" key="1">
    <citation type="submission" date="2021-05" db="EMBL/GenBank/DDBJ databases">
        <authorList>
            <person name="Tigano A."/>
        </authorList>
    </citation>
    <scope>NUCLEOTIDE SEQUENCE</scope>
</reference>
<evidence type="ECO:0000256" key="3">
    <source>
        <dbReference type="SAM" id="MobiDB-lite"/>
    </source>
</evidence>
<feature type="domain" description="DUF4200" evidence="4">
    <location>
        <begin position="90"/>
        <end position="207"/>
    </location>
</feature>
<dbReference type="EMBL" id="CAJRST010036666">
    <property type="protein sequence ID" value="CAG5992934.1"/>
    <property type="molecule type" value="Genomic_DNA"/>
</dbReference>
<dbReference type="InterPro" id="IPR025252">
    <property type="entry name" value="DUF4200"/>
</dbReference>